<feature type="transmembrane region" description="Helical" evidence="2">
    <location>
        <begin position="52"/>
        <end position="74"/>
    </location>
</feature>
<evidence type="ECO:0000256" key="1">
    <source>
        <dbReference type="SAM" id="MobiDB-lite"/>
    </source>
</evidence>
<evidence type="ECO:0000256" key="2">
    <source>
        <dbReference type="SAM" id="Phobius"/>
    </source>
</evidence>
<evidence type="ECO:0000313" key="3">
    <source>
        <dbReference type="EMBL" id="OHV34662.1"/>
    </source>
</evidence>
<keyword evidence="2" id="KW-0812">Transmembrane</keyword>
<dbReference type="Proteomes" id="UP000179627">
    <property type="component" value="Unassembled WGS sequence"/>
</dbReference>
<comment type="caution">
    <text evidence="3">The sequence shown here is derived from an EMBL/GenBank/DDBJ whole genome shotgun (WGS) entry which is preliminary data.</text>
</comment>
<protein>
    <submittedName>
        <fullName evidence="3">Uncharacterized protein</fullName>
    </submittedName>
</protein>
<gene>
    <name evidence="3" type="ORF">CC117_20865</name>
</gene>
<feature type="compositionally biased region" description="Polar residues" evidence="1">
    <location>
        <begin position="79"/>
        <end position="91"/>
    </location>
</feature>
<name>A0A1S1QNH0_9ACTN</name>
<sequence length="100" mass="10986">MFGLVAVFFLVETVRGRSFRSRATRSTSLGRTLLFSGLTLLQIEPFPQDHNWVSIAFFAMGLACIAGALCVWTWQGWSGTPRQASDPTATQERPPLPAGK</sequence>
<dbReference type="EMBL" id="MBLM01000126">
    <property type="protein sequence ID" value="OHV34662.1"/>
    <property type="molecule type" value="Genomic_DNA"/>
</dbReference>
<organism evidence="3 4">
    <name type="scientific">Parafrankia colletiae</name>
    <dbReference type="NCBI Taxonomy" id="573497"/>
    <lineage>
        <taxon>Bacteria</taxon>
        <taxon>Bacillati</taxon>
        <taxon>Actinomycetota</taxon>
        <taxon>Actinomycetes</taxon>
        <taxon>Frankiales</taxon>
        <taxon>Frankiaceae</taxon>
        <taxon>Parafrankia</taxon>
    </lineage>
</organism>
<keyword evidence="2" id="KW-1133">Transmembrane helix</keyword>
<evidence type="ECO:0000313" key="4">
    <source>
        <dbReference type="Proteomes" id="UP000179627"/>
    </source>
</evidence>
<dbReference type="AlphaFoldDB" id="A0A1S1QNH0"/>
<accession>A0A1S1QNH0</accession>
<keyword evidence="2" id="KW-0472">Membrane</keyword>
<proteinExistence type="predicted"/>
<keyword evidence="4" id="KW-1185">Reference proteome</keyword>
<feature type="region of interest" description="Disordered" evidence="1">
    <location>
        <begin position="79"/>
        <end position="100"/>
    </location>
</feature>
<reference evidence="4" key="1">
    <citation type="submission" date="2016-07" db="EMBL/GenBank/DDBJ databases">
        <title>Sequence Frankia sp. strain CcI1.17.</title>
        <authorList>
            <person name="Ghodhbane-Gtari F."/>
            <person name="Swanson E."/>
            <person name="Gueddou A."/>
            <person name="Morris K."/>
            <person name="Hezbri K."/>
            <person name="Ktari A."/>
            <person name="Nouioui I."/>
            <person name="Abebe-Akele F."/>
            <person name="Simpson S."/>
            <person name="Thomas K."/>
            <person name="Gtari M."/>
            <person name="Tisa L.S."/>
            <person name="Hurst S."/>
        </authorList>
    </citation>
    <scope>NUCLEOTIDE SEQUENCE [LARGE SCALE GENOMIC DNA]</scope>
    <source>
        <strain evidence="4">Cc1.17</strain>
    </source>
</reference>